<dbReference type="Proteomes" id="UP001153331">
    <property type="component" value="Unassembled WGS sequence"/>
</dbReference>
<reference evidence="1" key="1">
    <citation type="submission" date="2022-11" db="EMBL/GenBank/DDBJ databases">
        <title>Genome Sequence of Boeremia exigua.</title>
        <authorList>
            <person name="Buettner E."/>
        </authorList>
    </citation>
    <scope>NUCLEOTIDE SEQUENCE</scope>
    <source>
        <strain evidence="1">CU02</strain>
    </source>
</reference>
<comment type="caution">
    <text evidence="1">The sequence shown here is derived from an EMBL/GenBank/DDBJ whole genome shotgun (WGS) entry which is preliminary data.</text>
</comment>
<evidence type="ECO:0000313" key="1">
    <source>
        <dbReference type="EMBL" id="KAJ8116638.1"/>
    </source>
</evidence>
<evidence type="ECO:0000313" key="2">
    <source>
        <dbReference type="Proteomes" id="UP001153331"/>
    </source>
</evidence>
<gene>
    <name evidence="1" type="ORF">OPT61_g1982</name>
</gene>
<organism evidence="1 2">
    <name type="scientific">Boeremia exigua</name>
    <dbReference type="NCBI Taxonomy" id="749465"/>
    <lineage>
        <taxon>Eukaryota</taxon>
        <taxon>Fungi</taxon>
        <taxon>Dikarya</taxon>
        <taxon>Ascomycota</taxon>
        <taxon>Pezizomycotina</taxon>
        <taxon>Dothideomycetes</taxon>
        <taxon>Pleosporomycetidae</taxon>
        <taxon>Pleosporales</taxon>
        <taxon>Pleosporineae</taxon>
        <taxon>Didymellaceae</taxon>
        <taxon>Boeremia</taxon>
    </lineage>
</organism>
<dbReference type="EMBL" id="JAPHNI010000085">
    <property type="protein sequence ID" value="KAJ8116638.1"/>
    <property type="molecule type" value="Genomic_DNA"/>
</dbReference>
<sequence>MAGQAEKKATIAVELEAVAGIRHGAAPSWDSSSSTRDNLVPVPNTPDVATIAVTGVSAAMTAFLPKCKSPTEAPELAALATFVVQLAACISAGDACRP</sequence>
<keyword evidence="2" id="KW-1185">Reference proteome</keyword>
<name>A0ACC2INE8_9PLEO</name>
<accession>A0ACC2INE8</accession>
<protein>
    <submittedName>
        <fullName evidence="1">Uncharacterized protein</fullName>
    </submittedName>
</protein>
<proteinExistence type="predicted"/>